<organism evidence="2">
    <name type="scientific">Zea mays</name>
    <name type="common">Maize</name>
    <dbReference type="NCBI Taxonomy" id="4577"/>
    <lineage>
        <taxon>Eukaryota</taxon>
        <taxon>Viridiplantae</taxon>
        <taxon>Streptophyta</taxon>
        <taxon>Embryophyta</taxon>
        <taxon>Tracheophyta</taxon>
        <taxon>Spermatophyta</taxon>
        <taxon>Magnoliopsida</taxon>
        <taxon>Liliopsida</taxon>
        <taxon>Poales</taxon>
        <taxon>Poaceae</taxon>
        <taxon>PACMAD clade</taxon>
        <taxon>Panicoideae</taxon>
        <taxon>Andropogonodae</taxon>
        <taxon>Andropogoneae</taxon>
        <taxon>Tripsacinae</taxon>
        <taxon>Zea</taxon>
    </lineage>
</organism>
<feature type="compositionally biased region" description="Polar residues" evidence="1">
    <location>
        <begin position="1"/>
        <end position="22"/>
    </location>
</feature>
<feature type="compositionally biased region" description="Polar residues" evidence="1">
    <location>
        <begin position="40"/>
        <end position="49"/>
    </location>
</feature>
<reference evidence="2" key="2">
    <citation type="submission" date="2012-06" db="EMBL/GenBank/DDBJ databases">
        <authorList>
            <person name="Yu Y."/>
            <person name="Currie J."/>
            <person name="Lomeli R."/>
            <person name="Angelova A."/>
            <person name="Collura K."/>
            <person name="Wissotski M."/>
            <person name="Campos D."/>
            <person name="Kudrna D."/>
            <person name="Golser W."/>
            <person name="Ashely E."/>
            <person name="Descour A."/>
            <person name="Fernandes J."/>
            <person name="Soderlund C."/>
            <person name="Walbot V."/>
        </authorList>
    </citation>
    <scope>NUCLEOTIDE SEQUENCE</scope>
    <source>
        <strain evidence="2">B73</strain>
    </source>
</reference>
<protein>
    <submittedName>
        <fullName evidence="2">Uncharacterized protein</fullName>
    </submittedName>
</protein>
<reference evidence="2" key="1">
    <citation type="journal article" date="2009" name="PLoS Genet.">
        <title>Sequencing, mapping, and analysis of 27,455 maize full-length cDNAs.</title>
        <authorList>
            <person name="Soderlund C."/>
            <person name="Descour A."/>
            <person name="Kudrna D."/>
            <person name="Bomhoff M."/>
            <person name="Boyd L."/>
            <person name="Currie J."/>
            <person name="Angelova A."/>
            <person name="Collura K."/>
            <person name="Wissotski M."/>
            <person name="Ashley E."/>
            <person name="Morrow D."/>
            <person name="Fernandes J."/>
            <person name="Walbot V."/>
            <person name="Yu Y."/>
        </authorList>
    </citation>
    <scope>NUCLEOTIDE SEQUENCE</scope>
    <source>
        <strain evidence="2">B73</strain>
    </source>
</reference>
<dbReference type="EMBL" id="BT069775">
    <property type="protein sequence ID" value="ACN36672.1"/>
    <property type="molecule type" value="mRNA"/>
</dbReference>
<feature type="compositionally biased region" description="Low complexity" evidence="1">
    <location>
        <begin position="24"/>
        <end position="39"/>
    </location>
</feature>
<accession>C0PNA6</accession>
<evidence type="ECO:0000256" key="1">
    <source>
        <dbReference type="SAM" id="MobiDB-lite"/>
    </source>
</evidence>
<proteinExistence type="evidence at transcript level"/>
<dbReference type="AlphaFoldDB" id="C0PNA6"/>
<sequence>MEHQIQQRTPSLIQRNQASHADSLQRSSTCTQSSSRHTSMTGAGSSLPCQSKVCNQSLKPQQRKWLKEELNRLVPQYQVQPCQILQAALLFQLRCEHPVIESKLGSYFSQHPMHAWQCHYTWHKMFHITKWIKACSLVQSLSYT</sequence>
<name>C0PNA6_MAIZE</name>
<feature type="region of interest" description="Disordered" evidence="1">
    <location>
        <begin position="1"/>
        <end position="49"/>
    </location>
</feature>
<evidence type="ECO:0000313" key="2">
    <source>
        <dbReference type="EMBL" id="ACN36672.1"/>
    </source>
</evidence>